<dbReference type="PANTHER" id="PTHR30469:SF15">
    <property type="entry name" value="HLYD FAMILY OF SECRETION PROTEINS"/>
    <property type="match status" value="1"/>
</dbReference>
<dbReference type="PANTHER" id="PTHR30469">
    <property type="entry name" value="MULTIDRUG RESISTANCE PROTEIN MDTA"/>
    <property type="match status" value="1"/>
</dbReference>
<dbReference type="GO" id="GO:1990281">
    <property type="term" value="C:efflux pump complex"/>
    <property type="evidence" value="ECO:0007669"/>
    <property type="project" value="TreeGrafter"/>
</dbReference>
<dbReference type="Gene3D" id="2.40.30.170">
    <property type="match status" value="1"/>
</dbReference>
<feature type="domain" description="Multidrug resistance protein MdtA-like barrel-sandwich hybrid" evidence="1">
    <location>
        <begin position="32"/>
        <end position="200"/>
    </location>
</feature>
<name>A0A9D2A3R3_9BACE</name>
<dbReference type="Proteomes" id="UP000824023">
    <property type="component" value="Unassembled WGS sequence"/>
</dbReference>
<sequence length="308" mass="33782">MKKITLFSVALLALAACQDRDKYDATGIFEANTVTVSAETGGKLVTFGIEEGDSLMAGQTVGLVDTTLLSLQRQQFWSQQRSAEKSSPDIAAQAAALRSQIAHQQNECARIARLLSDGAATPKQSDDARAQLNTLRGQLEGLLSTLDKNRSSITESALALQYQKEQVEEQIRKSRITAPTTGTVLEKYAEQGEYATPGRPLFKMANLDGIYLRSYFTASQLAHIHIGQAVTVIADFGGDERYEYPGRITWIAQESEFTPKSIQTQDSRANLVYAVKVAVKNDGRLKLGQYGEVRIGQMEEASLHSDEE</sequence>
<accession>A0A9D2A3R3</accession>
<evidence type="ECO:0000313" key="2">
    <source>
        <dbReference type="EMBL" id="HIZ00649.1"/>
    </source>
</evidence>
<protein>
    <submittedName>
        <fullName evidence="2">HlyD family efflux transporter periplasmic adaptor subunit</fullName>
    </submittedName>
</protein>
<dbReference type="SUPFAM" id="SSF111369">
    <property type="entry name" value="HlyD-like secretion proteins"/>
    <property type="match status" value="1"/>
</dbReference>
<dbReference type="AlphaFoldDB" id="A0A9D2A3R3"/>
<dbReference type="Gene3D" id="1.10.287.470">
    <property type="entry name" value="Helix hairpin bin"/>
    <property type="match status" value="1"/>
</dbReference>
<comment type="caution">
    <text evidence="2">The sequence shown here is derived from an EMBL/GenBank/DDBJ whole genome shotgun (WGS) entry which is preliminary data.</text>
</comment>
<dbReference type="Pfam" id="PF25917">
    <property type="entry name" value="BSH_RND"/>
    <property type="match status" value="1"/>
</dbReference>
<dbReference type="EMBL" id="DXCK01000001">
    <property type="protein sequence ID" value="HIZ00649.1"/>
    <property type="molecule type" value="Genomic_DNA"/>
</dbReference>
<evidence type="ECO:0000313" key="3">
    <source>
        <dbReference type="Proteomes" id="UP000824023"/>
    </source>
</evidence>
<evidence type="ECO:0000259" key="1">
    <source>
        <dbReference type="Pfam" id="PF25917"/>
    </source>
</evidence>
<organism evidence="2 3">
    <name type="scientific">Candidatus Bacteroides merdipullorum</name>
    <dbReference type="NCBI Taxonomy" id="2838474"/>
    <lineage>
        <taxon>Bacteria</taxon>
        <taxon>Pseudomonadati</taxon>
        <taxon>Bacteroidota</taxon>
        <taxon>Bacteroidia</taxon>
        <taxon>Bacteroidales</taxon>
        <taxon>Bacteroidaceae</taxon>
        <taxon>Bacteroides</taxon>
    </lineage>
</organism>
<gene>
    <name evidence="2" type="ORF">H9819_00110</name>
</gene>
<dbReference type="PROSITE" id="PS51257">
    <property type="entry name" value="PROKAR_LIPOPROTEIN"/>
    <property type="match status" value="1"/>
</dbReference>
<dbReference type="GO" id="GO:0015562">
    <property type="term" value="F:efflux transmembrane transporter activity"/>
    <property type="evidence" value="ECO:0007669"/>
    <property type="project" value="TreeGrafter"/>
</dbReference>
<proteinExistence type="predicted"/>
<reference evidence="2" key="2">
    <citation type="submission" date="2021-04" db="EMBL/GenBank/DDBJ databases">
        <authorList>
            <person name="Gilroy R."/>
        </authorList>
    </citation>
    <scope>NUCLEOTIDE SEQUENCE</scope>
    <source>
        <strain evidence="2">ChiHjej12B11-24981</strain>
    </source>
</reference>
<reference evidence="2" key="1">
    <citation type="journal article" date="2021" name="PeerJ">
        <title>Extensive microbial diversity within the chicken gut microbiome revealed by metagenomics and culture.</title>
        <authorList>
            <person name="Gilroy R."/>
            <person name="Ravi A."/>
            <person name="Getino M."/>
            <person name="Pursley I."/>
            <person name="Horton D.L."/>
            <person name="Alikhan N.F."/>
            <person name="Baker D."/>
            <person name="Gharbi K."/>
            <person name="Hall N."/>
            <person name="Watson M."/>
            <person name="Adriaenssens E.M."/>
            <person name="Foster-Nyarko E."/>
            <person name="Jarju S."/>
            <person name="Secka A."/>
            <person name="Antonio M."/>
            <person name="Oren A."/>
            <person name="Chaudhuri R.R."/>
            <person name="La Ragione R."/>
            <person name="Hildebrand F."/>
            <person name="Pallen M.J."/>
        </authorList>
    </citation>
    <scope>NUCLEOTIDE SEQUENCE</scope>
    <source>
        <strain evidence="2">ChiHjej12B11-24981</strain>
    </source>
</reference>
<dbReference type="Gene3D" id="2.40.50.100">
    <property type="match status" value="1"/>
</dbReference>
<dbReference type="InterPro" id="IPR058625">
    <property type="entry name" value="MdtA-like_BSH"/>
</dbReference>